<keyword evidence="1" id="KW-0472">Membrane</keyword>
<evidence type="ECO:0000313" key="2">
    <source>
        <dbReference type="EMBL" id="QBR89464.1"/>
    </source>
</evidence>
<keyword evidence="3" id="KW-1185">Reference proteome</keyword>
<accession>A0ABX5SXB7</accession>
<dbReference type="RefSeq" id="WP_135067990.1">
    <property type="nucleotide sequence ID" value="NZ_CP038266.1"/>
</dbReference>
<feature type="transmembrane region" description="Helical" evidence="1">
    <location>
        <begin position="40"/>
        <end position="61"/>
    </location>
</feature>
<keyword evidence="1" id="KW-1133">Transmembrane helix</keyword>
<reference evidence="2 3" key="1">
    <citation type="submission" date="2019-03" db="EMBL/GenBank/DDBJ databases">
        <authorList>
            <person name="Dong K."/>
        </authorList>
    </citation>
    <scope>NUCLEOTIDE SEQUENCE [LARGE SCALE GENOMIC DNA]</scope>
    <source>
        <strain evidence="3">dk512</strain>
    </source>
</reference>
<evidence type="ECO:0000256" key="1">
    <source>
        <dbReference type="SAM" id="Phobius"/>
    </source>
</evidence>
<dbReference type="EMBL" id="CP038266">
    <property type="protein sequence ID" value="QBR89464.1"/>
    <property type="molecule type" value="Genomic_DNA"/>
</dbReference>
<dbReference type="Proteomes" id="UP000295748">
    <property type="component" value="Chromosome"/>
</dbReference>
<gene>
    <name evidence="2" type="ORF">E4K62_12725</name>
</gene>
<name>A0ABX5SXB7_9MICO</name>
<keyword evidence="1" id="KW-0812">Transmembrane</keyword>
<proteinExistence type="predicted"/>
<organism evidence="2 3">
    <name type="scientific">Microbacterium wangchenii</name>
    <dbReference type="NCBI Taxonomy" id="2541726"/>
    <lineage>
        <taxon>Bacteria</taxon>
        <taxon>Bacillati</taxon>
        <taxon>Actinomycetota</taxon>
        <taxon>Actinomycetes</taxon>
        <taxon>Micrococcales</taxon>
        <taxon>Microbacteriaceae</taxon>
        <taxon>Microbacterium</taxon>
    </lineage>
</organism>
<sequence>MKIFGVVLITVGALFAVAASGVLALIGMAGTPLTIPNVGLIYFVIFWNLLVLATGLVFYLVARRRSGSRTRVA</sequence>
<evidence type="ECO:0000313" key="3">
    <source>
        <dbReference type="Proteomes" id="UP000295748"/>
    </source>
</evidence>
<protein>
    <submittedName>
        <fullName evidence="2">Uncharacterized protein</fullName>
    </submittedName>
</protein>